<sequence>MLMTLLNFVLQYFILLLSSSKEYYTLHVTNVTTGFC</sequence>
<feature type="chain" id="PRO_5002043940" evidence="1">
    <location>
        <begin position="21"/>
        <end position="36"/>
    </location>
</feature>
<evidence type="ECO:0000313" key="2">
    <source>
        <dbReference type="EMBL" id="JAD52956.1"/>
    </source>
</evidence>
<evidence type="ECO:0000256" key="1">
    <source>
        <dbReference type="SAM" id="SignalP"/>
    </source>
</evidence>
<proteinExistence type="predicted"/>
<reference evidence="2" key="2">
    <citation type="journal article" date="2015" name="Data Brief">
        <title>Shoot transcriptome of the giant reed, Arundo donax.</title>
        <authorList>
            <person name="Barrero R.A."/>
            <person name="Guerrero F.D."/>
            <person name="Moolhuijzen P."/>
            <person name="Goolsby J.A."/>
            <person name="Tidwell J."/>
            <person name="Bellgard S.E."/>
            <person name="Bellgard M.I."/>
        </authorList>
    </citation>
    <scope>NUCLEOTIDE SEQUENCE</scope>
    <source>
        <tissue evidence="2">Shoot tissue taken approximately 20 cm above the soil surface</tissue>
    </source>
</reference>
<dbReference type="AlphaFoldDB" id="A0A0A9AP90"/>
<organism evidence="2">
    <name type="scientific">Arundo donax</name>
    <name type="common">Giant reed</name>
    <name type="synonym">Donax arundinaceus</name>
    <dbReference type="NCBI Taxonomy" id="35708"/>
    <lineage>
        <taxon>Eukaryota</taxon>
        <taxon>Viridiplantae</taxon>
        <taxon>Streptophyta</taxon>
        <taxon>Embryophyta</taxon>
        <taxon>Tracheophyta</taxon>
        <taxon>Spermatophyta</taxon>
        <taxon>Magnoliopsida</taxon>
        <taxon>Liliopsida</taxon>
        <taxon>Poales</taxon>
        <taxon>Poaceae</taxon>
        <taxon>PACMAD clade</taxon>
        <taxon>Arundinoideae</taxon>
        <taxon>Arundineae</taxon>
        <taxon>Arundo</taxon>
    </lineage>
</organism>
<name>A0A0A9AP90_ARUDO</name>
<accession>A0A0A9AP90</accession>
<reference evidence="2" key="1">
    <citation type="submission" date="2014-09" db="EMBL/GenBank/DDBJ databases">
        <authorList>
            <person name="Magalhaes I.L.F."/>
            <person name="Oliveira U."/>
            <person name="Santos F.R."/>
            <person name="Vidigal T.H.D.A."/>
            <person name="Brescovit A.D."/>
            <person name="Santos A.J."/>
        </authorList>
    </citation>
    <scope>NUCLEOTIDE SEQUENCE</scope>
    <source>
        <tissue evidence="2">Shoot tissue taken approximately 20 cm above the soil surface</tissue>
    </source>
</reference>
<keyword evidence="1" id="KW-0732">Signal</keyword>
<feature type="signal peptide" evidence="1">
    <location>
        <begin position="1"/>
        <end position="20"/>
    </location>
</feature>
<dbReference type="EMBL" id="GBRH01244939">
    <property type="protein sequence ID" value="JAD52956.1"/>
    <property type="molecule type" value="Transcribed_RNA"/>
</dbReference>
<protein>
    <submittedName>
        <fullName evidence="2">Uncharacterized protein</fullName>
    </submittedName>
</protein>